<feature type="region of interest" description="Disordered" evidence="3">
    <location>
        <begin position="1"/>
        <end position="57"/>
    </location>
</feature>
<evidence type="ECO:0000259" key="4">
    <source>
        <dbReference type="Pfam" id="PF07967"/>
    </source>
</evidence>
<dbReference type="Pfam" id="PF07967">
    <property type="entry name" value="zf-C3HC"/>
    <property type="match status" value="1"/>
</dbReference>
<dbReference type="InterPro" id="IPR012935">
    <property type="entry name" value="NuBaID_N"/>
</dbReference>
<dbReference type="EMBL" id="CACVBS010000057">
    <property type="protein sequence ID" value="CAA7267088.1"/>
    <property type="molecule type" value="Genomic_DNA"/>
</dbReference>
<dbReference type="GO" id="GO:0008270">
    <property type="term" value="F:zinc ion binding"/>
    <property type="evidence" value="ECO:0007669"/>
    <property type="project" value="InterPro"/>
</dbReference>
<dbReference type="AlphaFoldDB" id="A0A8S0W8U0"/>
<dbReference type="PANTHER" id="PTHR15835">
    <property type="entry name" value="NUCLEAR-INTERACTING PARTNER OF ALK"/>
    <property type="match status" value="1"/>
</dbReference>
<organism evidence="5 6">
    <name type="scientific">Cyclocybe aegerita</name>
    <name type="common">Black poplar mushroom</name>
    <name type="synonym">Agrocybe aegerita</name>
    <dbReference type="NCBI Taxonomy" id="1973307"/>
    <lineage>
        <taxon>Eukaryota</taxon>
        <taxon>Fungi</taxon>
        <taxon>Dikarya</taxon>
        <taxon>Basidiomycota</taxon>
        <taxon>Agaricomycotina</taxon>
        <taxon>Agaricomycetes</taxon>
        <taxon>Agaricomycetidae</taxon>
        <taxon>Agaricales</taxon>
        <taxon>Agaricineae</taxon>
        <taxon>Bolbitiaceae</taxon>
        <taxon>Cyclocybe</taxon>
    </lineage>
</organism>
<accession>A0A8S0W8U0</accession>
<evidence type="ECO:0000256" key="3">
    <source>
        <dbReference type="SAM" id="MobiDB-lite"/>
    </source>
</evidence>
<sequence>MSDSPLAAISESTSANESRIRSAKRKLDDAFQIIDNAVARGQRTQDASERPPPPKRANTIRSLYSTLKKYGIKANETTGSRTTSIALPSGKHTPHLSAILSRAASRTKSTFTFKSSAQSSTTLGPLLPPTAEYRPSSLPSFLSRLATYKLTSYSNKPASIDAVAASKCGWINDGKDRLVCGLCNASWVVSGREGLNRDAANALIEKQRVSLVETHKNGCPWKTRQCDDSIYCIPLQSSGMTIRNINSRAVIMNSVVQDILVKHPL</sequence>
<evidence type="ECO:0000256" key="1">
    <source>
        <dbReference type="ARBA" id="ARBA00004123"/>
    </source>
</evidence>
<dbReference type="OrthoDB" id="2592092at2759"/>
<dbReference type="PANTHER" id="PTHR15835:SF6">
    <property type="entry name" value="ZINC FINGER C3HC-TYPE PROTEIN 1"/>
    <property type="match status" value="1"/>
</dbReference>
<evidence type="ECO:0000256" key="2">
    <source>
        <dbReference type="ARBA" id="ARBA00023242"/>
    </source>
</evidence>
<evidence type="ECO:0000313" key="5">
    <source>
        <dbReference type="EMBL" id="CAA7267088.1"/>
    </source>
</evidence>
<comment type="subcellular location">
    <subcellularLocation>
        <location evidence="1">Nucleus</location>
    </subcellularLocation>
</comment>
<protein>
    <recommendedName>
        <fullName evidence="4">C3HC-type domain-containing protein</fullName>
    </recommendedName>
</protein>
<proteinExistence type="predicted"/>
<reference evidence="5 6" key="1">
    <citation type="submission" date="2020-01" db="EMBL/GenBank/DDBJ databases">
        <authorList>
            <person name="Gupta K D."/>
        </authorList>
    </citation>
    <scope>NUCLEOTIDE SEQUENCE [LARGE SCALE GENOMIC DNA]</scope>
</reference>
<dbReference type="Proteomes" id="UP000467700">
    <property type="component" value="Unassembled WGS sequence"/>
</dbReference>
<evidence type="ECO:0000313" key="6">
    <source>
        <dbReference type="Proteomes" id="UP000467700"/>
    </source>
</evidence>
<name>A0A8S0W8U0_CYCAE</name>
<keyword evidence="2" id="KW-0539">Nucleus</keyword>
<comment type="caution">
    <text evidence="5">The sequence shown here is derived from an EMBL/GenBank/DDBJ whole genome shotgun (WGS) entry which is preliminary data.</text>
</comment>
<dbReference type="GO" id="GO:0005634">
    <property type="term" value="C:nucleus"/>
    <property type="evidence" value="ECO:0007669"/>
    <property type="project" value="UniProtKB-SubCell"/>
</dbReference>
<gene>
    <name evidence="5" type="ORF">AAE3_LOCUS9167</name>
</gene>
<feature type="domain" description="C3HC-type" evidence="4">
    <location>
        <begin position="137"/>
        <end position="248"/>
    </location>
</feature>
<keyword evidence="6" id="KW-1185">Reference proteome</keyword>